<feature type="region of interest" description="Disordered" evidence="1">
    <location>
        <begin position="1"/>
        <end position="20"/>
    </location>
</feature>
<organism evidence="2 3">
    <name type="scientific">Staurois parvus</name>
    <dbReference type="NCBI Taxonomy" id="386267"/>
    <lineage>
        <taxon>Eukaryota</taxon>
        <taxon>Metazoa</taxon>
        <taxon>Chordata</taxon>
        <taxon>Craniata</taxon>
        <taxon>Vertebrata</taxon>
        <taxon>Euteleostomi</taxon>
        <taxon>Amphibia</taxon>
        <taxon>Batrachia</taxon>
        <taxon>Anura</taxon>
        <taxon>Neobatrachia</taxon>
        <taxon>Ranoidea</taxon>
        <taxon>Ranidae</taxon>
        <taxon>Staurois</taxon>
    </lineage>
</organism>
<reference evidence="2" key="1">
    <citation type="submission" date="2023-05" db="EMBL/GenBank/DDBJ databases">
        <authorList>
            <person name="Stuckert A."/>
        </authorList>
    </citation>
    <scope>NUCLEOTIDE SEQUENCE</scope>
</reference>
<feature type="non-terminal residue" evidence="2">
    <location>
        <position position="1"/>
    </location>
</feature>
<gene>
    <name evidence="2" type="ORF">SPARVUS_LOCUS16307753</name>
</gene>
<evidence type="ECO:0000313" key="3">
    <source>
        <dbReference type="Proteomes" id="UP001162483"/>
    </source>
</evidence>
<protein>
    <submittedName>
        <fullName evidence="2">Uncharacterized protein</fullName>
    </submittedName>
</protein>
<dbReference type="Proteomes" id="UP001162483">
    <property type="component" value="Unassembled WGS sequence"/>
</dbReference>
<comment type="caution">
    <text evidence="2">The sequence shown here is derived from an EMBL/GenBank/DDBJ whole genome shotgun (WGS) entry which is preliminary data.</text>
</comment>
<dbReference type="EMBL" id="CATNWA010021404">
    <property type="protein sequence ID" value="CAI9622557.1"/>
    <property type="molecule type" value="Genomic_DNA"/>
</dbReference>
<accession>A0ABN9HLA1</accession>
<evidence type="ECO:0000313" key="2">
    <source>
        <dbReference type="EMBL" id="CAI9622557.1"/>
    </source>
</evidence>
<proteinExistence type="predicted"/>
<evidence type="ECO:0000256" key="1">
    <source>
        <dbReference type="SAM" id="MobiDB-lite"/>
    </source>
</evidence>
<sequence>TGSQPEIPRRHPAIAKEQGQGRAPTCCFVLPCIAEQYKAAYFLNKIDTAHTVKQHTINSLITPDVNPFLPNVISTVSVLFISTD</sequence>
<name>A0ABN9HLA1_9NEOB</name>
<keyword evidence="3" id="KW-1185">Reference proteome</keyword>